<keyword evidence="3" id="KW-0804">Transcription</keyword>
<evidence type="ECO:0000256" key="4">
    <source>
        <dbReference type="PROSITE-ProRule" id="PRU00335"/>
    </source>
</evidence>
<protein>
    <submittedName>
        <fullName evidence="7">TetR/AcrR family transcriptional regulator</fullName>
    </submittedName>
</protein>
<dbReference type="InterPro" id="IPR036271">
    <property type="entry name" value="Tet_transcr_reg_TetR-rel_C_sf"/>
</dbReference>
<name>A0A9X3TXH8_9PROT</name>
<dbReference type="GO" id="GO:0003700">
    <property type="term" value="F:DNA-binding transcription factor activity"/>
    <property type="evidence" value="ECO:0007669"/>
    <property type="project" value="TreeGrafter"/>
</dbReference>
<dbReference type="AlphaFoldDB" id="A0A9X3TXH8"/>
<feature type="region of interest" description="Disordered" evidence="5">
    <location>
        <begin position="1"/>
        <end position="20"/>
    </location>
</feature>
<dbReference type="InterPro" id="IPR009057">
    <property type="entry name" value="Homeodomain-like_sf"/>
</dbReference>
<dbReference type="InterPro" id="IPR050109">
    <property type="entry name" value="HTH-type_TetR-like_transc_reg"/>
</dbReference>
<reference evidence="7" key="2">
    <citation type="journal article" date="2023" name="Syst. Appl. Microbiol.">
        <title>Govania unica gen. nov., sp. nov., a rare biosphere bacterium that represents a novel family in the class Alphaproteobacteria.</title>
        <authorList>
            <person name="Vandamme P."/>
            <person name="Peeters C."/>
            <person name="Hettiarachchi A."/>
            <person name="Cnockaert M."/>
            <person name="Carlier A."/>
        </authorList>
    </citation>
    <scope>NUCLEOTIDE SEQUENCE</scope>
    <source>
        <strain evidence="7">LMG 31809</strain>
    </source>
</reference>
<evidence type="ECO:0000256" key="2">
    <source>
        <dbReference type="ARBA" id="ARBA00023125"/>
    </source>
</evidence>
<feature type="domain" description="HTH tetR-type" evidence="6">
    <location>
        <begin position="21"/>
        <end position="81"/>
    </location>
</feature>
<dbReference type="Pfam" id="PF17932">
    <property type="entry name" value="TetR_C_24"/>
    <property type="match status" value="1"/>
</dbReference>
<keyword evidence="8" id="KW-1185">Reference proteome</keyword>
<evidence type="ECO:0000256" key="3">
    <source>
        <dbReference type="ARBA" id="ARBA00023163"/>
    </source>
</evidence>
<keyword evidence="1" id="KW-0805">Transcription regulation</keyword>
<accession>A0A9X3TXH8</accession>
<dbReference type="SUPFAM" id="SSF46689">
    <property type="entry name" value="Homeodomain-like"/>
    <property type="match status" value="1"/>
</dbReference>
<evidence type="ECO:0000256" key="5">
    <source>
        <dbReference type="SAM" id="MobiDB-lite"/>
    </source>
</evidence>
<dbReference type="PANTHER" id="PTHR30055:SF234">
    <property type="entry name" value="HTH-TYPE TRANSCRIPTIONAL REGULATOR BETI"/>
    <property type="match status" value="1"/>
</dbReference>
<proteinExistence type="predicted"/>
<dbReference type="SUPFAM" id="SSF48498">
    <property type="entry name" value="Tetracyclin repressor-like, C-terminal domain"/>
    <property type="match status" value="1"/>
</dbReference>
<dbReference type="Proteomes" id="UP001141619">
    <property type="component" value="Unassembled WGS sequence"/>
</dbReference>
<evidence type="ECO:0000259" key="6">
    <source>
        <dbReference type="PROSITE" id="PS50977"/>
    </source>
</evidence>
<sequence length="207" mass="23001">MLSKTDQSGKRDDERAPPRVDNRRELLMSAAARLFAKHGYAGTSVRDIAAAVGMLPGSMYYHFKSKEELLLTVHAEGVAHIYGAVQARLVTAGDEPWERLRAASVAHLTAVLDGSHYSMIMTPEFHLGIENELRLQVVAQRDAYETLFKTLIDALPLPDGTNRAYLRLGIFGSLNWAMTWFRPGGDSAEKIAGEMIDLYRRKLDPSA</sequence>
<comment type="caution">
    <text evidence="7">The sequence shown here is derived from an EMBL/GenBank/DDBJ whole genome shotgun (WGS) entry which is preliminary data.</text>
</comment>
<dbReference type="InterPro" id="IPR041490">
    <property type="entry name" value="KstR2_TetR_C"/>
</dbReference>
<dbReference type="Pfam" id="PF00440">
    <property type="entry name" value="TetR_N"/>
    <property type="match status" value="1"/>
</dbReference>
<dbReference type="PROSITE" id="PS50977">
    <property type="entry name" value="HTH_TETR_2"/>
    <property type="match status" value="1"/>
</dbReference>
<organism evidence="7 8">
    <name type="scientific">Govanella unica</name>
    <dbReference type="NCBI Taxonomy" id="2975056"/>
    <lineage>
        <taxon>Bacteria</taxon>
        <taxon>Pseudomonadati</taxon>
        <taxon>Pseudomonadota</taxon>
        <taxon>Alphaproteobacteria</taxon>
        <taxon>Emcibacterales</taxon>
        <taxon>Govanellaceae</taxon>
        <taxon>Govanella</taxon>
    </lineage>
</organism>
<reference evidence="7" key="1">
    <citation type="submission" date="2022-08" db="EMBL/GenBank/DDBJ databases">
        <authorList>
            <person name="Vandamme P."/>
            <person name="Hettiarachchi A."/>
            <person name="Peeters C."/>
            <person name="Cnockaert M."/>
            <person name="Carlier A."/>
        </authorList>
    </citation>
    <scope>NUCLEOTIDE SEQUENCE</scope>
    <source>
        <strain evidence="7">LMG 31809</strain>
    </source>
</reference>
<evidence type="ECO:0000313" key="8">
    <source>
        <dbReference type="Proteomes" id="UP001141619"/>
    </source>
</evidence>
<gene>
    <name evidence="7" type="ORF">NYP16_06045</name>
</gene>
<dbReference type="InterPro" id="IPR001647">
    <property type="entry name" value="HTH_TetR"/>
</dbReference>
<dbReference type="RefSeq" id="WP_274943216.1">
    <property type="nucleotide sequence ID" value="NZ_JANWOI010000002.1"/>
</dbReference>
<evidence type="ECO:0000313" key="7">
    <source>
        <dbReference type="EMBL" id="MDA5193514.1"/>
    </source>
</evidence>
<dbReference type="EMBL" id="JANWOI010000002">
    <property type="protein sequence ID" value="MDA5193514.1"/>
    <property type="molecule type" value="Genomic_DNA"/>
</dbReference>
<dbReference type="PANTHER" id="PTHR30055">
    <property type="entry name" value="HTH-TYPE TRANSCRIPTIONAL REGULATOR RUTR"/>
    <property type="match status" value="1"/>
</dbReference>
<feature type="DNA-binding region" description="H-T-H motif" evidence="4">
    <location>
        <begin position="44"/>
        <end position="63"/>
    </location>
</feature>
<evidence type="ECO:0000256" key="1">
    <source>
        <dbReference type="ARBA" id="ARBA00023015"/>
    </source>
</evidence>
<dbReference type="GO" id="GO:0000976">
    <property type="term" value="F:transcription cis-regulatory region binding"/>
    <property type="evidence" value="ECO:0007669"/>
    <property type="project" value="TreeGrafter"/>
</dbReference>
<keyword evidence="2 4" id="KW-0238">DNA-binding</keyword>
<dbReference type="Gene3D" id="1.10.357.10">
    <property type="entry name" value="Tetracycline Repressor, domain 2"/>
    <property type="match status" value="1"/>
</dbReference>
<dbReference type="PRINTS" id="PR00455">
    <property type="entry name" value="HTHTETR"/>
</dbReference>
<feature type="compositionally biased region" description="Basic and acidic residues" evidence="5">
    <location>
        <begin position="7"/>
        <end position="20"/>
    </location>
</feature>